<dbReference type="AlphaFoldDB" id="A0A1P8WBQ5"/>
<name>A0A1P8WBQ5_9PLAN</name>
<sequence length="46" mass="5412">MSPEFLQACLAGSSDAFHYEVDDQERPTWLERNGFDRKKVWRQPVA</sequence>
<gene>
    <name evidence="1" type="ORF">Fuma_01062</name>
</gene>
<proteinExistence type="predicted"/>
<dbReference type="STRING" id="1891926.Fuma_01062"/>
<dbReference type="Proteomes" id="UP000187735">
    <property type="component" value="Chromosome"/>
</dbReference>
<keyword evidence="2" id="KW-1185">Reference proteome</keyword>
<dbReference type="EMBL" id="CP017641">
    <property type="protein sequence ID" value="APZ91474.1"/>
    <property type="molecule type" value="Genomic_DNA"/>
</dbReference>
<evidence type="ECO:0000313" key="1">
    <source>
        <dbReference type="EMBL" id="APZ91474.1"/>
    </source>
</evidence>
<dbReference type="KEGG" id="fmr:Fuma_01062"/>
<organism evidence="1 2">
    <name type="scientific">Fuerstiella marisgermanici</name>
    <dbReference type="NCBI Taxonomy" id="1891926"/>
    <lineage>
        <taxon>Bacteria</taxon>
        <taxon>Pseudomonadati</taxon>
        <taxon>Planctomycetota</taxon>
        <taxon>Planctomycetia</taxon>
        <taxon>Planctomycetales</taxon>
        <taxon>Planctomycetaceae</taxon>
        <taxon>Fuerstiella</taxon>
    </lineage>
</organism>
<protein>
    <submittedName>
        <fullName evidence="1">Uncharacterized protein</fullName>
    </submittedName>
</protein>
<accession>A0A1P8WBQ5</accession>
<evidence type="ECO:0000313" key="2">
    <source>
        <dbReference type="Proteomes" id="UP000187735"/>
    </source>
</evidence>
<reference evidence="1 2" key="1">
    <citation type="journal article" date="2016" name="Front. Microbiol.">
        <title>Fuerstia marisgermanicae gen. nov., sp. nov., an Unusual Member of the Phylum Planctomycetes from the German Wadden Sea.</title>
        <authorList>
            <person name="Kohn T."/>
            <person name="Heuer A."/>
            <person name="Jogler M."/>
            <person name="Vollmers J."/>
            <person name="Boedeker C."/>
            <person name="Bunk B."/>
            <person name="Rast P."/>
            <person name="Borchert D."/>
            <person name="Glockner I."/>
            <person name="Freese H.M."/>
            <person name="Klenk H.P."/>
            <person name="Overmann J."/>
            <person name="Kaster A.K."/>
            <person name="Rohde M."/>
            <person name="Wiegand S."/>
            <person name="Jogler C."/>
        </authorList>
    </citation>
    <scope>NUCLEOTIDE SEQUENCE [LARGE SCALE GENOMIC DNA]</scope>
    <source>
        <strain evidence="1 2">NH11</strain>
    </source>
</reference>